<reference evidence="2" key="1">
    <citation type="submission" date="2021-12" db="EMBL/GenBank/DDBJ databases">
        <authorList>
            <person name="Zaccaron A."/>
            <person name="Stergiopoulos I."/>
        </authorList>
    </citation>
    <scope>NUCLEOTIDE SEQUENCE</scope>
    <source>
        <strain evidence="2">Race5_Kim</strain>
    </source>
</reference>
<dbReference type="PROSITE" id="PS50181">
    <property type="entry name" value="FBOX"/>
    <property type="match status" value="1"/>
</dbReference>
<evidence type="ECO:0000313" key="3">
    <source>
        <dbReference type="Proteomes" id="UP000756132"/>
    </source>
</evidence>
<organism evidence="2 3">
    <name type="scientific">Passalora fulva</name>
    <name type="common">Tomato leaf mold</name>
    <name type="synonym">Cladosporium fulvum</name>
    <dbReference type="NCBI Taxonomy" id="5499"/>
    <lineage>
        <taxon>Eukaryota</taxon>
        <taxon>Fungi</taxon>
        <taxon>Dikarya</taxon>
        <taxon>Ascomycota</taxon>
        <taxon>Pezizomycotina</taxon>
        <taxon>Dothideomycetes</taxon>
        <taxon>Dothideomycetidae</taxon>
        <taxon>Mycosphaerellales</taxon>
        <taxon>Mycosphaerellaceae</taxon>
        <taxon>Fulvia</taxon>
    </lineage>
</organism>
<dbReference type="KEGG" id="ffu:CLAFUR5_03536"/>
<dbReference type="AlphaFoldDB" id="A0A9Q8LBN1"/>
<accession>A0A9Q8LBN1</accession>
<evidence type="ECO:0000313" key="2">
    <source>
        <dbReference type="EMBL" id="UJO14274.1"/>
    </source>
</evidence>
<sequence>MENAHFLCYGRSSKKPLLRQSVEAASRKGTLSHDALTSRQHEFHKFLALPTELQLQVLSHIGLKQLLSMRCTSRYMNSVISEHACVLAAPFERAARRRLQDFIDYWLDYSRGEYLLFAIACTSPSSSRSTGDIDFLEALSRFLWRRRISTDLTLMGNLLKAFARYWLLSKPNYQRLRIRDPRAATALFCDICNISLHIFRAYIGFQFDHKEFKPPPGQGPSYVHWRPSRISFVVHCSRYLPPEGFGVDVKSLEKWHELIKGGRNNLPAVMGDDSSPAMGRPDMPTLTGLNFHPRWSVRPGNEALFFEEWKVPTFPVAFNGEFAYVVATRWAWNNVQKSMHEKELDPLHRAAVLMEMSIW</sequence>
<dbReference type="SUPFAM" id="SSF81383">
    <property type="entry name" value="F-box domain"/>
    <property type="match status" value="1"/>
</dbReference>
<protein>
    <recommendedName>
        <fullName evidence="1">F-box domain-containing protein</fullName>
    </recommendedName>
</protein>
<keyword evidence="3" id="KW-1185">Reference proteome</keyword>
<dbReference type="CDD" id="cd09917">
    <property type="entry name" value="F-box_SF"/>
    <property type="match status" value="1"/>
</dbReference>
<dbReference type="Proteomes" id="UP000756132">
    <property type="component" value="Chromosome 2"/>
</dbReference>
<feature type="domain" description="F-box" evidence="1">
    <location>
        <begin position="43"/>
        <end position="94"/>
    </location>
</feature>
<reference evidence="2" key="2">
    <citation type="journal article" date="2022" name="Microb. Genom.">
        <title>A chromosome-scale genome assembly of the tomato pathogen Cladosporium fulvum reveals a compartmentalized genome architecture and the presence of a dispensable chromosome.</title>
        <authorList>
            <person name="Zaccaron A.Z."/>
            <person name="Chen L.H."/>
            <person name="Samaras A."/>
            <person name="Stergiopoulos I."/>
        </authorList>
    </citation>
    <scope>NUCLEOTIDE SEQUENCE</scope>
    <source>
        <strain evidence="2">Race5_Kim</strain>
    </source>
</reference>
<dbReference type="GeneID" id="71983414"/>
<dbReference type="EMBL" id="CP090164">
    <property type="protein sequence ID" value="UJO14274.1"/>
    <property type="molecule type" value="Genomic_DNA"/>
</dbReference>
<name>A0A9Q8LBN1_PASFU</name>
<dbReference type="InterPro" id="IPR001810">
    <property type="entry name" value="F-box_dom"/>
</dbReference>
<proteinExistence type="predicted"/>
<dbReference type="RefSeq" id="XP_047758640.1">
    <property type="nucleotide sequence ID" value="XM_047902684.1"/>
</dbReference>
<evidence type="ECO:0000259" key="1">
    <source>
        <dbReference type="PROSITE" id="PS50181"/>
    </source>
</evidence>
<dbReference type="InterPro" id="IPR036047">
    <property type="entry name" value="F-box-like_dom_sf"/>
</dbReference>
<gene>
    <name evidence="2" type="ORF">CLAFUR5_03536</name>
</gene>
<dbReference type="SMART" id="SM00256">
    <property type="entry name" value="FBOX"/>
    <property type="match status" value="1"/>
</dbReference>
<dbReference type="Pfam" id="PF00646">
    <property type="entry name" value="F-box"/>
    <property type="match status" value="1"/>
</dbReference>